<accession>A0A0E9X124</accession>
<reference evidence="1" key="1">
    <citation type="submission" date="2014-11" db="EMBL/GenBank/DDBJ databases">
        <authorList>
            <person name="Amaro Gonzalez C."/>
        </authorList>
    </citation>
    <scope>NUCLEOTIDE SEQUENCE</scope>
</reference>
<dbReference type="AlphaFoldDB" id="A0A0E9X124"/>
<protein>
    <submittedName>
        <fullName evidence="1">Uncharacterized protein</fullName>
    </submittedName>
</protein>
<dbReference type="EMBL" id="GBXM01012977">
    <property type="protein sequence ID" value="JAH95600.1"/>
    <property type="molecule type" value="Transcribed_RNA"/>
</dbReference>
<sequence>MIISIIPIVWMMFEWKKIYKIVFRSTGNNKLHCQPMTLRDKFSLLVLHCISSGLKGFCLMGIRDMYT</sequence>
<name>A0A0E9X124_ANGAN</name>
<organism evidence="1">
    <name type="scientific">Anguilla anguilla</name>
    <name type="common">European freshwater eel</name>
    <name type="synonym">Muraena anguilla</name>
    <dbReference type="NCBI Taxonomy" id="7936"/>
    <lineage>
        <taxon>Eukaryota</taxon>
        <taxon>Metazoa</taxon>
        <taxon>Chordata</taxon>
        <taxon>Craniata</taxon>
        <taxon>Vertebrata</taxon>
        <taxon>Euteleostomi</taxon>
        <taxon>Actinopterygii</taxon>
        <taxon>Neopterygii</taxon>
        <taxon>Teleostei</taxon>
        <taxon>Anguilliformes</taxon>
        <taxon>Anguillidae</taxon>
        <taxon>Anguilla</taxon>
    </lineage>
</organism>
<proteinExistence type="predicted"/>
<evidence type="ECO:0000313" key="1">
    <source>
        <dbReference type="EMBL" id="JAH95600.1"/>
    </source>
</evidence>
<reference evidence="1" key="2">
    <citation type="journal article" date="2015" name="Fish Shellfish Immunol.">
        <title>Early steps in the European eel (Anguilla anguilla)-Vibrio vulnificus interaction in the gills: Role of the RtxA13 toxin.</title>
        <authorList>
            <person name="Callol A."/>
            <person name="Pajuelo D."/>
            <person name="Ebbesson L."/>
            <person name="Teles M."/>
            <person name="MacKenzie S."/>
            <person name="Amaro C."/>
        </authorList>
    </citation>
    <scope>NUCLEOTIDE SEQUENCE</scope>
</reference>